<evidence type="ECO:0008006" key="3">
    <source>
        <dbReference type="Google" id="ProtNLM"/>
    </source>
</evidence>
<dbReference type="AntiFam" id="ANF00072">
    <property type="entry name" value="Shadow ORF (opposite TypA)"/>
</dbReference>
<accession>A0AA37LU04</accession>
<dbReference type="EMBL" id="BPPX01000014">
    <property type="protein sequence ID" value="GJC84417.1"/>
    <property type="molecule type" value="Genomic_DNA"/>
</dbReference>
<dbReference type="Proteomes" id="UP001055172">
    <property type="component" value="Unassembled WGS sequence"/>
</dbReference>
<name>A0AA37LU04_9PEZI</name>
<gene>
    <name evidence="1" type="ORF">ColLi_07255</name>
</gene>
<organism evidence="1 2">
    <name type="scientific">Colletotrichum liriopes</name>
    <dbReference type="NCBI Taxonomy" id="708192"/>
    <lineage>
        <taxon>Eukaryota</taxon>
        <taxon>Fungi</taxon>
        <taxon>Dikarya</taxon>
        <taxon>Ascomycota</taxon>
        <taxon>Pezizomycotina</taxon>
        <taxon>Sordariomycetes</taxon>
        <taxon>Hypocreomycetidae</taxon>
        <taxon>Glomerellales</taxon>
        <taxon>Glomerellaceae</taxon>
        <taxon>Colletotrichum</taxon>
        <taxon>Colletotrichum spaethianum species complex</taxon>
    </lineage>
</organism>
<dbReference type="AlphaFoldDB" id="A0AA37LU04"/>
<evidence type="ECO:0000313" key="1">
    <source>
        <dbReference type="EMBL" id="GJC84417.1"/>
    </source>
</evidence>
<evidence type="ECO:0000313" key="2">
    <source>
        <dbReference type="Proteomes" id="UP001055172"/>
    </source>
</evidence>
<proteinExistence type="predicted"/>
<sequence>MLNSPLPWVAARSWELKPNMELRLQSQTRVKSSVPTSVSWMVALRLFMSMMMLPWNSLGAVMGLEDLAAGLVEGLAEGHLRGQVEGEIGGIRDVGGTVVDDHLGADDLVAQERALVGGLLEALGAGGDVLVGDGAADDLGLEGVLLRVLKGLDPAGDAGVVTGTATLSAEEEVVVGLAGDGLAVGDAGLAGLAVDLVLTAQALDIDLEVELAHARDDGLLRLLVDVQAEGGVLSLEAVHGLGEVVGVAGALGLDGQRHDSVGDEHGGHCVGQVAVGEGVSGGAVDAEDGADLAGADLVDVLHLVGVHAHDAGDADLLVGAGVEEVGALAELALVDADVGELAVVVLLELEGEADEGERVVGHQLDGGLVALLVEGLVLDLGRVREVIADGVEHGLDALVGEGGTHHDGGELESDGGTADGGLDLGVGRDLLVEEQLGHLVVDVGELLDEFLALLLDEVLVAAGEDVGDLDDGTAGTFKVVGLLLNQVDDTLELVLGSDGDLDGGGGDLELLVDLFDGLPGVGTHAVHLVHETDAGDVVALHLTVDGDGLTLDAGDGAQDHDGAVEDTQSSLDLDGEVDVAGSIDDVDVSANVAADWMVMPFSLSRSMESILAPTESLPRTSWIALMRPE</sequence>
<comment type="caution">
    <text evidence="1">The sequence shown here is derived from an EMBL/GenBank/DDBJ whole genome shotgun (WGS) entry which is preliminary data.</text>
</comment>
<keyword evidence="2" id="KW-1185">Reference proteome</keyword>
<reference evidence="1 2" key="1">
    <citation type="submission" date="2021-07" db="EMBL/GenBank/DDBJ databases">
        <title>Genome data of Colletotrichum spaethianum.</title>
        <authorList>
            <person name="Utami Y.D."/>
            <person name="Hiruma K."/>
        </authorList>
    </citation>
    <scope>NUCLEOTIDE SEQUENCE [LARGE SCALE GENOMIC DNA]</scope>
    <source>
        <strain evidence="1 2">MAFF 242679</strain>
    </source>
</reference>
<protein>
    <recommendedName>
        <fullName evidence="3">NAD-specific glutamate dehydrogenase</fullName>
    </recommendedName>
</protein>